<comment type="caution">
    <text evidence="1">The sequence shown here is derived from an EMBL/GenBank/DDBJ whole genome shotgun (WGS) entry which is preliminary data.</text>
</comment>
<sequence>MATQSHAQAVKSLNSGAGKRRFVFKTFSQRVEEIDVDVFRSLDPLKQEPSEGSSFFRDCLVEWRELNTAEDFISFYEEMLPLVQTLPQIILQKEIILSSLLSRLDMKGRLSVEPILRLIAALSRDLLEDFIPFLQKVADSMVLLLNSGADRESEIIEQIFTSWSCIMMYLQKYLMRDVVNILKVTKKLRFYPKDYIQEFMAESISFLLRNAPAEQINRGVRKVISEIVAKPLETRKSGVSALLFYVMRGFSSKLHSRAEQVLQLLLHNEVIGRSNPVIEVVITVVQRLCEELQSSELILLLQREQKEIYESVSNGHSHHLTHLLSLFISTLETNNVHKAIDFDQVLELVKLLIETFIMPSSMQKAGEQYKVIDKILQLMLCTLDGLHSGTHVGALGILSMQWAPVFEMRNKSFMKFIKGLLSKDTSIVQIFRTGIT</sequence>
<dbReference type="SUPFAM" id="SSF48371">
    <property type="entry name" value="ARM repeat"/>
    <property type="match status" value="1"/>
</dbReference>
<evidence type="ECO:0000313" key="2">
    <source>
        <dbReference type="Proteomes" id="UP001206925"/>
    </source>
</evidence>
<dbReference type="InterPro" id="IPR016024">
    <property type="entry name" value="ARM-type_fold"/>
</dbReference>
<keyword evidence="2" id="KW-1185">Reference proteome</keyword>
<dbReference type="GO" id="GO:0030686">
    <property type="term" value="C:90S preribosome"/>
    <property type="evidence" value="ECO:0007669"/>
    <property type="project" value="TreeGrafter"/>
</dbReference>
<dbReference type="InterPro" id="IPR052575">
    <property type="entry name" value="SSU_processome_comp_20"/>
</dbReference>
<protein>
    <submittedName>
        <fullName evidence="1">Uncharacterized protein</fullName>
    </submittedName>
</protein>
<dbReference type="GO" id="GO:0032040">
    <property type="term" value="C:small-subunit processome"/>
    <property type="evidence" value="ECO:0007669"/>
    <property type="project" value="TreeGrafter"/>
</dbReference>
<gene>
    <name evidence="1" type="ORF">M8C21_008264</name>
</gene>
<name>A0AAD5D2N3_AMBAR</name>
<proteinExistence type="predicted"/>
<dbReference type="PANTHER" id="PTHR17695:SF11">
    <property type="entry name" value="SMALL SUBUNIT PROCESSOME COMPONENT 20 HOMOLOG"/>
    <property type="match status" value="1"/>
</dbReference>
<reference evidence="1" key="1">
    <citation type="submission" date="2022-06" db="EMBL/GenBank/DDBJ databases">
        <title>Uncovering the hologenomic basis of an extraordinary plant invasion.</title>
        <authorList>
            <person name="Bieker V.C."/>
            <person name="Martin M.D."/>
            <person name="Gilbert T."/>
            <person name="Hodgins K."/>
            <person name="Battlay P."/>
            <person name="Petersen B."/>
            <person name="Wilson J."/>
        </authorList>
    </citation>
    <scope>NUCLEOTIDE SEQUENCE</scope>
    <source>
        <strain evidence="1">AA19_3_7</strain>
        <tissue evidence="1">Leaf</tissue>
    </source>
</reference>
<dbReference type="EMBL" id="JAMZMK010005787">
    <property type="protein sequence ID" value="KAI7751942.1"/>
    <property type="molecule type" value="Genomic_DNA"/>
</dbReference>
<feature type="non-terminal residue" evidence="1">
    <location>
        <position position="1"/>
    </location>
</feature>
<dbReference type="AlphaFoldDB" id="A0AAD5D2N3"/>
<accession>A0AAD5D2N3</accession>
<dbReference type="PANTHER" id="PTHR17695">
    <property type="entry name" value="SMALL SUBUNIT PROCESSOME COMPONENT 20 HOMOLOG"/>
    <property type="match status" value="1"/>
</dbReference>
<dbReference type="Proteomes" id="UP001206925">
    <property type="component" value="Unassembled WGS sequence"/>
</dbReference>
<evidence type="ECO:0000313" key="1">
    <source>
        <dbReference type="EMBL" id="KAI7751942.1"/>
    </source>
</evidence>
<organism evidence="1 2">
    <name type="scientific">Ambrosia artemisiifolia</name>
    <name type="common">Common ragweed</name>
    <dbReference type="NCBI Taxonomy" id="4212"/>
    <lineage>
        <taxon>Eukaryota</taxon>
        <taxon>Viridiplantae</taxon>
        <taxon>Streptophyta</taxon>
        <taxon>Embryophyta</taxon>
        <taxon>Tracheophyta</taxon>
        <taxon>Spermatophyta</taxon>
        <taxon>Magnoliopsida</taxon>
        <taxon>eudicotyledons</taxon>
        <taxon>Gunneridae</taxon>
        <taxon>Pentapetalae</taxon>
        <taxon>asterids</taxon>
        <taxon>campanulids</taxon>
        <taxon>Asterales</taxon>
        <taxon>Asteraceae</taxon>
        <taxon>Asteroideae</taxon>
        <taxon>Heliantheae alliance</taxon>
        <taxon>Heliantheae</taxon>
        <taxon>Ambrosia</taxon>
    </lineage>
</organism>